<feature type="signal peptide" evidence="3">
    <location>
        <begin position="1"/>
        <end position="20"/>
    </location>
</feature>
<organism evidence="4 5">
    <name type="scientific">Hephaestia caeni</name>
    <dbReference type="NCBI Taxonomy" id="645617"/>
    <lineage>
        <taxon>Bacteria</taxon>
        <taxon>Pseudomonadati</taxon>
        <taxon>Pseudomonadota</taxon>
        <taxon>Alphaproteobacteria</taxon>
        <taxon>Sphingomonadales</taxon>
        <taxon>Sphingomonadaceae</taxon>
        <taxon>Hephaestia</taxon>
    </lineage>
</organism>
<dbReference type="PANTHER" id="PTHR30203">
    <property type="entry name" value="OUTER MEMBRANE CATION EFFLUX PROTEIN"/>
    <property type="match status" value="1"/>
</dbReference>
<dbReference type="InterPro" id="IPR010131">
    <property type="entry name" value="MdtP/NodT-like"/>
</dbReference>
<dbReference type="EMBL" id="QXDC01000003">
    <property type="protein sequence ID" value="RIA44262.1"/>
    <property type="molecule type" value="Genomic_DNA"/>
</dbReference>
<keyword evidence="2" id="KW-0175">Coiled coil</keyword>
<name>A0A397P4U6_9SPHN</name>
<dbReference type="SUPFAM" id="SSF56954">
    <property type="entry name" value="Outer membrane efflux proteins (OEP)"/>
    <property type="match status" value="1"/>
</dbReference>
<dbReference type="GO" id="GO:0015562">
    <property type="term" value="F:efflux transmembrane transporter activity"/>
    <property type="evidence" value="ECO:0007669"/>
    <property type="project" value="InterPro"/>
</dbReference>
<evidence type="ECO:0000256" key="3">
    <source>
        <dbReference type="SAM" id="SignalP"/>
    </source>
</evidence>
<comment type="similarity">
    <text evidence="1">Belongs to the outer membrane factor (OMF) (TC 1.B.17) family.</text>
</comment>
<dbReference type="Proteomes" id="UP000266568">
    <property type="component" value="Unassembled WGS sequence"/>
</dbReference>
<dbReference type="AlphaFoldDB" id="A0A397P4U6"/>
<dbReference type="OrthoDB" id="9791261at2"/>
<sequence>MHRVIAALAAVASCASIAQAQTASLPAAAEAPFTLERALSLAAGSSPSVEAASAGVRAASAGRAVAGLRPNPSLVVESENIVGTGDYRGVRSAETTASVQLPIELGGKRSARIAVANSQSARAEINAAIAAADLRLRVTQAYIEAAAAEQRLAIARDQTRLAENAFKAAQTRVKAGAGAPIDQQRADVLRVNTGVAEQKAVRDAEVARANLIRLVGQPVAGPLDLAWFTNVQHLTYGPQPPTAAEGTLAFVAARTDVNTASARVRLARSQRIPDVTISAGARRLAATNDTAAVVGLSVPLPLFNNGAAAVRQAQAERDQADAERRLAALNVEQDIASAEADLTNAREAARATGGPVLNAAMEAARIARIGYAQGKFSQLDLLQAEQTLADTRAAYANALVDYHQAEARLARLTAPAPGAR</sequence>
<gene>
    <name evidence="4" type="ORF">DFR49_2503</name>
</gene>
<comment type="caution">
    <text evidence="4">The sequence shown here is derived from an EMBL/GenBank/DDBJ whole genome shotgun (WGS) entry which is preliminary data.</text>
</comment>
<keyword evidence="5" id="KW-1185">Reference proteome</keyword>
<proteinExistence type="inferred from homology"/>
<evidence type="ECO:0000313" key="5">
    <source>
        <dbReference type="Proteomes" id="UP000266568"/>
    </source>
</evidence>
<dbReference type="Gene3D" id="1.20.1600.10">
    <property type="entry name" value="Outer membrane efflux proteins (OEP)"/>
    <property type="match status" value="1"/>
</dbReference>
<protein>
    <submittedName>
        <fullName evidence="4">Cobalt-zinc-cadmium efflux system outer membrane protein</fullName>
    </submittedName>
</protein>
<evidence type="ECO:0000313" key="4">
    <source>
        <dbReference type="EMBL" id="RIA44262.1"/>
    </source>
</evidence>
<evidence type="ECO:0000256" key="2">
    <source>
        <dbReference type="SAM" id="Coils"/>
    </source>
</evidence>
<accession>A0A397P4U6</accession>
<dbReference type="Pfam" id="PF02321">
    <property type="entry name" value="OEP"/>
    <property type="match status" value="2"/>
</dbReference>
<feature type="coiled-coil region" evidence="2">
    <location>
        <begin position="310"/>
        <end position="348"/>
    </location>
</feature>
<reference evidence="4 5" key="1">
    <citation type="submission" date="2018-08" db="EMBL/GenBank/DDBJ databases">
        <title>Genomic Encyclopedia of Type Strains, Phase IV (KMG-IV): sequencing the most valuable type-strain genomes for metagenomic binning, comparative biology and taxonomic classification.</title>
        <authorList>
            <person name="Goeker M."/>
        </authorList>
    </citation>
    <scope>NUCLEOTIDE SEQUENCE [LARGE SCALE GENOMIC DNA]</scope>
    <source>
        <strain evidence="4 5">DSM 25527</strain>
    </source>
</reference>
<dbReference type="InterPro" id="IPR003423">
    <property type="entry name" value="OMP_efflux"/>
</dbReference>
<keyword evidence="3" id="KW-0732">Signal</keyword>
<dbReference type="RefSeq" id="WP_119035935.1">
    <property type="nucleotide sequence ID" value="NZ_QXDC01000003.1"/>
</dbReference>
<dbReference type="PANTHER" id="PTHR30203:SF24">
    <property type="entry name" value="BLR4935 PROTEIN"/>
    <property type="match status" value="1"/>
</dbReference>
<evidence type="ECO:0000256" key="1">
    <source>
        <dbReference type="ARBA" id="ARBA00007613"/>
    </source>
</evidence>
<feature type="chain" id="PRO_5017427122" evidence="3">
    <location>
        <begin position="21"/>
        <end position="420"/>
    </location>
</feature>